<dbReference type="SMR" id="A0A1S3YLB5"/>
<reference evidence="3" key="1">
    <citation type="submission" date="2025-08" db="UniProtKB">
        <authorList>
            <consortium name="RefSeq"/>
        </authorList>
    </citation>
    <scope>IDENTIFICATION</scope>
</reference>
<proteinExistence type="predicted"/>
<dbReference type="Gene3D" id="3.30.70.270">
    <property type="match status" value="1"/>
</dbReference>
<dbReference type="SUPFAM" id="SSF56672">
    <property type="entry name" value="DNA/RNA polymerases"/>
    <property type="match status" value="1"/>
</dbReference>
<feature type="region of interest" description="Disordered" evidence="1">
    <location>
        <begin position="86"/>
        <end position="126"/>
    </location>
</feature>
<dbReference type="KEGG" id="nta:107777510"/>
<dbReference type="PaxDb" id="4097-A0A1S3YLB5"/>
<dbReference type="AlphaFoldDB" id="A0A1S3YLB5"/>
<dbReference type="RefSeq" id="XP_016453036.1">
    <property type="nucleotide sequence ID" value="XM_016597550.1"/>
</dbReference>
<accession>A0A1S3YLB5</accession>
<evidence type="ECO:0000313" key="3">
    <source>
        <dbReference type="RefSeq" id="XP_016453036.1"/>
    </source>
</evidence>
<dbReference type="OrthoDB" id="1423731at2759"/>
<evidence type="ECO:0000256" key="1">
    <source>
        <dbReference type="SAM" id="MobiDB-lite"/>
    </source>
</evidence>
<dbReference type="STRING" id="4097.A0A1S3YLB5"/>
<protein>
    <recommendedName>
        <fullName evidence="2">Reverse transcriptase domain-containing protein</fullName>
    </recommendedName>
</protein>
<dbReference type="InterPro" id="IPR000477">
    <property type="entry name" value="RT_dom"/>
</dbReference>
<dbReference type="Gene3D" id="3.10.10.10">
    <property type="entry name" value="HIV Type 1 Reverse Transcriptase, subunit A, domain 1"/>
    <property type="match status" value="1"/>
</dbReference>
<name>A0A1S3YLB5_TOBAC</name>
<gene>
    <name evidence="3" type="primary">LOC107777510</name>
</gene>
<dbReference type="InterPro" id="IPR043128">
    <property type="entry name" value="Rev_trsase/Diguanyl_cyclase"/>
</dbReference>
<dbReference type="PANTHER" id="PTHR24559:SF431">
    <property type="entry name" value="RNA-DIRECTED DNA POLYMERASE HOMOLOG"/>
    <property type="match status" value="1"/>
</dbReference>
<organism evidence="3">
    <name type="scientific">Nicotiana tabacum</name>
    <name type="common">Common tobacco</name>
    <dbReference type="NCBI Taxonomy" id="4097"/>
    <lineage>
        <taxon>Eukaryota</taxon>
        <taxon>Viridiplantae</taxon>
        <taxon>Streptophyta</taxon>
        <taxon>Embryophyta</taxon>
        <taxon>Tracheophyta</taxon>
        <taxon>Spermatophyta</taxon>
        <taxon>Magnoliopsida</taxon>
        <taxon>eudicotyledons</taxon>
        <taxon>Gunneridae</taxon>
        <taxon>Pentapetalae</taxon>
        <taxon>asterids</taxon>
        <taxon>lamiids</taxon>
        <taxon>Solanales</taxon>
        <taxon>Solanaceae</taxon>
        <taxon>Nicotianoideae</taxon>
        <taxon>Nicotianeae</taxon>
        <taxon>Nicotiana</taxon>
    </lineage>
</organism>
<feature type="domain" description="Reverse transcriptase" evidence="2">
    <location>
        <begin position="116"/>
        <end position="311"/>
    </location>
</feature>
<dbReference type="CDD" id="cd01647">
    <property type="entry name" value="RT_LTR"/>
    <property type="match status" value="1"/>
</dbReference>
<dbReference type="InterPro" id="IPR053134">
    <property type="entry name" value="RNA-dir_DNA_polymerase"/>
</dbReference>
<dbReference type="OMA" id="IWMESES"/>
<evidence type="ECO:0000259" key="2">
    <source>
        <dbReference type="PROSITE" id="PS50878"/>
    </source>
</evidence>
<dbReference type="PANTHER" id="PTHR24559">
    <property type="entry name" value="TRANSPOSON TY3-I GAG-POL POLYPROTEIN"/>
    <property type="match status" value="1"/>
</dbReference>
<dbReference type="PROSITE" id="PS50878">
    <property type="entry name" value="RT_POL"/>
    <property type="match status" value="1"/>
</dbReference>
<sequence length="374" mass="42541">MLMGDRVVPKARSLSGFNNSTIITKGEIELSTYVEGDNKETKFQVKDMDMAYNVILGRPWIHDMDVVPSTLHQVIKFPSKWGIQQIRGDQQTSRSINSVIQPSQKDTSASQKDTSTSQKNAGEKNAVNQISTEIVSKQTDVDSRPDVIQEPEENENIKTTNEELEAVPLFEQWPDRRIHIGARIKPDMRGHKLLSFLDAYSGYNQIKMDPLDEEKTSFITNRGTYYYKVMPFGLKNVGATYQRLVTKMVQEHLGKRMEVYIDVMLVKSTQAEDHFQHLSTTFEILRRYNMKSNPKKCAFGVASGKFLGFLVSNRGIEVNPAQIKAIEEIPDILTSKKEVQRLTGGIAALGRFISRSSEKSFKFFSVLKKQNQFE</sequence>
<dbReference type="Pfam" id="PF00078">
    <property type="entry name" value="RVT_1"/>
    <property type="match status" value="1"/>
</dbReference>
<feature type="compositionally biased region" description="Polar residues" evidence="1">
    <location>
        <begin position="87"/>
        <end position="126"/>
    </location>
</feature>
<dbReference type="InterPro" id="IPR043502">
    <property type="entry name" value="DNA/RNA_pol_sf"/>
</dbReference>